<evidence type="ECO:0000313" key="1">
    <source>
        <dbReference type="EMBL" id="PKA43338.1"/>
    </source>
</evidence>
<dbReference type="AlphaFoldDB" id="A0A2N0DB69"/>
<name>A0A2N0DB69_RHISU</name>
<dbReference type="Proteomes" id="UP000232164">
    <property type="component" value="Unassembled WGS sequence"/>
</dbReference>
<protein>
    <submittedName>
        <fullName evidence="1">Uncharacterized protein</fullName>
    </submittedName>
</protein>
<accession>A0A2N0DB69</accession>
<sequence>MKSYRPQPYTDIEIVGENFIRKASCMCAIDLVTAQRGFTCVRHKAVLNLDRKKFFKGVTSATWDANNGLKLKNAILNIRTKTASASSMV</sequence>
<proteinExistence type="predicted"/>
<dbReference type="EMBL" id="PIQN01000007">
    <property type="protein sequence ID" value="PKA43338.1"/>
    <property type="molecule type" value="Genomic_DNA"/>
</dbReference>
<evidence type="ECO:0000313" key="2">
    <source>
        <dbReference type="Proteomes" id="UP000232164"/>
    </source>
</evidence>
<gene>
    <name evidence="1" type="ORF">CWR43_10165</name>
</gene>
<reference evidence="1 2" key="1">
    <citation type="submission" date="2017-11" db="EMBL/GenBank/DDBJ databases">
        <authorList>
            <person name="Han C.G."/>
        </authorList>
    </citation>
    <scope>NUCLEOTIDE SEQUENCE [LARGE SCALE GENOMIC DNA]</scope>
    <source>
        <strain evidence="1 2">HCNT1</strain>
    </source>
</reference>
<comment type="caution">
    <text evidence="1">The sequence shown here is derived from an EMBL/GenBank/DDBJ whole genome shotgun (WGS) entry which is preliminary data.</text>
</comment>
<reference evidence="1 2" key="2">
    <citation type="submission" date="2017-12" db="EMBL/GenBank/DDBJ databases">
        <title>Genome sequence of Rhizobium sullae HCNT1 isolated from Sulla coronaria nodules and featuring peculiar denitrification phenotypes.</title>
        <authorList>
            <person name="De Diego-Diaz B."/>
            <person name="Treu L."/>
            <person name="Campanaro S."/>
            <person name="Da Silva Duarte V."/>
            <person name="Basaglia M."/>
            <person name="Favaro L."/>
            <person name="Casella S."/>
            <person name="Squartini A."/>
        </authorList>
    </citation>
    <scope>NUCLEOTIDE SEQUENCE [LARGE SCALE GENOMIC DNA]</scope>
    <source>
        <strain evidence="1 2">HCNT1</strain>
    </source>
</reference>
<dbReference type="STRING" id="1041146.GCA_000427985_06289"/>
<organism evidence="1 2">
    <name type="scientific">Rhizobium sullae</name>
    <name type="common">Rhizobium hedysari</name>
    <dbReference type="NCBI Taxonomy" id="50338"/>
    <lineage>
        <taxon>Bacteria</taxon>
        <taxon>Pseudomonadati</taxon>
        <taxon>Pseudomonadota</taxon>
        <taxon>Alphaproteobacteria</taxon>
        <taxon>Hyphomicrobiales</taxon>
        <taxon>Rhizobiaceae</taxon>
        <taxon>Rhizobium/Agrobacterium group</taxon>
        <taxon>Rhizobium</taxon>
    </lineage>
</organism>